<evidence type="ECO:0000256" key="2">
    <source>
        <dbReference type="ARBA" id="ARBA00006363"/>
    </source>
</evidence>
<dbReference type="PANTHER" id="PTHR10948:SF23">
    <property type="entry name" value="TRANSPOSASE INSI FOR INSERTION SEQUENCE ELEMENT IS30A-RELATED"/>
    <property type="match status" value="1"/>
</dbReference>
<dbReference type="InterPro" id="IPR025246">
    <property type="entry name" value="IS30-like_HTH"/>
</dbReference>
<dbReference type="EMBL" id="MIJY01000023">
    <property type="protein sequence ID" value="OEG12964.1"/>
    <property type="molecule type" value="Genomic_DNA"/>
</dbReference>
<dbReference type="InterPro" id="IPR053392">
    <property type="entry name" value="Transposase_IS30-like"/>
</dbReference>
<reference evidence="8" key="1">
    <citation type="submission" date="2016-09" db="EMBL/GenBank/DDBJ databases">
        <authorList>
            <person name="Gulvik C.A."/>
        </authorList>
    </citation>
    <scope>NUCLEOTIDE SEQUENCE [LARGE SCALE GENOMIC DNA]</scope>
    <source>
        <strain evidence="8">LMG 8895</strain>
    </source>
</reference>
<evidence type="ECO:0000256" key="4">
    <source>
        <dbReference type="ARBA" id="ARBA00023125"/>
    </source>
</evidence>
<evidence type="ECO:0000256" key="5">
    <source>
        <dbReference type="ARBA" id="ARBA00023172"/>
    </source>
</evidence>
<dbReference type="InterPro" id="IPR051917">
    <property type="entry name" value="Transposase-Integrase"/>
</dbReference>
<dbReference type="InterPro" id="IPR001598">
    <property type="entry name" value="Transposase_IS30_CS"/>
</dbReference>
<evidence type="ECO:0000259" key="6">
    <source>
        <dbReference type="PROSITE" id="PS50994"/>
    </source>
</evidence>
<feature type="domain" description="Integrase catalytic" evidence="6">
    <location>
        <begin position="151"/>
        <end position="311"/>
    </location>
</feature>
<dbReference type="InterPro" id="IPR012337">
    <property type="entry name" value="RNaseH-like_sf"/>
</dbReference>
<comment type="similarity">
    <text evidence="2">Belongs to the transposase IS30 family.</text>
</comment>
<dbReference type="SUPFAM" id="SSF53098">
    <property type="entry name" value="Ribonuclease H-like"/>
    <property type="match status" value="1"/>
</dbReference>
<dbReference type="RefSeq" id="WP_069663664.1">
    <property type="nucleotide sequence ID" value="NZ_JBHUJJ010000001.1"/>
</dbReference>
<name>A0A1E5GJR4_9ENTE</name>
<dbReference type="AlphaFoldDB" id="A0A1E5GJR4"/>
<evidence type="ECO:0000313" key="7">
    <source>
        <dbReference type="EMBL" id="OEG12964.1"/>
    </source>
</evidence>
<dbReference type="Pfam" id="PF13936">
    <property type="entry name" value="HTH_38"/>
    <property type="match status" value="1"/>
</dbReference>
<dbReference type="PANTHER" id="PTHR10948">
    <property type="entry name" value="TRANSPOSASE"/>
    <property type="match status" value="1"/>
</dbReference>
<sequence length="311" mass="36226">MNYSHFTIDERACIALYLEKQLSIPKISELIGRHFSSVYREIKRNSDENGKYDPSLAEVKASIRQTNRKNHIKYTVVRKKKIEKGLLQKWSPEQIVGHYREVDGEFVCHKTVYRWIRQGKLLQGDISVLRRKGKKYKRRTDVNRMSGGKSIHDRPKEAKERIRVGDWELDTVVGCKGTKSCLLTIVDRKSRYLKSMLLPDRKANRVAKAIELLLKNEVVHTLTADNGKEFSDFRQVERKLNTDVFFADPYASWQRGTNENTNGLLREFIPKGKDIGTYTEEQLQEYVHMINTRPRKTLGYQTASNVYLSPT</sequence>
<dbReference type="PROSITE" id="PS01043">
    <property type="entry name" value="TRANSPOSASE_IS30"/>
    <property type="match status" value="1"/>
</dbReference>
<keyword evidence="8" id="KW-1185">Reference proteome</keyword>
<dbReference type="InterPro" id="IPR036397">
    <property type="entry name" value="RNaseH_sf"/>
</dbReference>
<gene>
    <name evidence="7" type="ORF">BCR25_05605</name>
</gene>
<dbReference type="GO" id="GO:0005829">
    <property type="term" value="C:cytosol"/>
    <property type="evidence" value="ECO:0007669"/>
    <property type="project" value="TreeGrafter"/>
</dbReference>
<dbReference type="GO" id="GO:0003677">
    <property type="term" value="F:DNA binding"/>
    <property type="evidence" value="ECO:0007669"/>
    <property type="project" value="UniProtKB-KW"/>
</dbReference>
<evidence type="ECO:0000313" key="8">
    <source>
        <dbReference type="Proteomes" id="UP000095094"/>
    </source>
</evidence>
<dbReference type="PATRIC" id="fig|332950.4.peg.2423"/>
<dbReference type="Gene3D" id="3.30.420.10">
    <property type="entry name" value="Ribonuclease H-like superfamily/Ribonuclease H"/>
    <property type="match status" value="1"/>
</dbReference>
<dbReference type="InterPro" id="IPR001584">
    <property type="entry name" value="Integrase_cat-core"/>
</dbReference>
<accession>A0A1E5GJR4</accession>
<keyword evidence="3" id="KW-0815">Transposition</keyword>
<evidence type="ECO:0000256" key="1">
    <source>
        <dbReference type="ARBA" id="ARBA00002190"/>
    </source>
</evidence>
<dbReference type="GO" id="GO:0004803">
    <property type="term" value="F:transposase activity"/>
    <property type="evidence" value="ECO:0007669"/>
    <property type="project" value="InterPro"/>
</dbReference>
<dbReference type="GO" id="GO:0015074">
    <property type="term" value="P:DNA integration"/>
    <property type="evidence" value="ECO:0007669"/>
    <property type="project" value="InterPro"/>
</dbReference>
<dbReference type="Pfam" id="PF00665">
    <property type="entry name" value="rve"/>
    <property type="match status" value="1"/>
</dbReference>
<evidence type="ECO:0000256" key="3">
    <source>
        <dbReference type="ARBA" id="ARBA00022578"/>
    </source>
</evidence>
<keyword evidence="5" id="KW-0233">DNA recombination</keyword>
<comment type="function">
    <text evidence="1">Required for the transposition of the insertion element.</text>
</comment>
<organism evidence="7 8">
    <name type="scientific">Enterococcus termitis</name>
    <dbReference type="NCBI Taxonomy" id="332950"/>
    <lineage>
        <taxon>Bacteria</taxon>
        <taxon>Bacillati</taxon>
        <taxon>Bacillota</taxon>
        <taxon>Bacilli</taxon>
        <taxon>Lactobacillales</taxon>
        <taxon>Enterococcaceae</taxon>
        <taxon>Enterococcus</taxon>
    </lineage>
</organism>
<protein>
    <recommendedName>
        <fullName evidence="6">Integrase catalytic domain-containing protein</fullName>
    </recommendedName>
</protein>
<dbReference type="NCBIfam" id="NF033563">
    <property type="entry name" value="transpos_IS30"/>
    <property type="match status" value="1"/>
</dbReference>
<comment type="caution">
    <text evidence="7">The sequence shown here is derived from an EMBL/GenBank/DDBJ whole genome shotgun (WGS) entry which is preliminary data.</text>
</comment>
<keyword evidence="4" id="KW-0238">DNA-binding</keyword>
<dbReference type="PROSITE" id="PS50994">
    <property type="entry name" value="INTEGRASE"/>
    <property type="match status" value="1"/>
</dbReference>
<dbReference type="GO" id="GO:0006313">
    <property type="term" value="P:DNA transposition"/>
    <property type="evidence" value="ECO:0007669"/>
    <property type="project" value="InterPro"/>
</dbReference>
<proteinExistence type="inferred from homology"/>
<dbReference type="Proteomes" id="UP000095094">
    <property type="component" value="Unassembled WGS sequence"/>
</dbReference>